<dbReference type="FunFam" id="3.30.1640.10:FF:000001">
    <property type="entry name" value="DNA helicase"/>
    <property type="match status" value="1"/>
</dbReference>
<comment type="catalytic activity">
    <reaction evidence="11">
        <text>ATP + H2O = ADP + phosphate + H(+)</text>
        <dbReference type="Rhea" id="RHEA:13065"/>
        <dbReference type="ChEBI" id="CHEBI:15377"/>
        <dbReference type="ChEBI" id="CHEBI:15378"/>
        <dbReference type="ChEBI" id="CHEBI:30616"/>
        <dbReference type="ChEBI" id="CHEBI:43474"/>
        <dbReference type="ChEBI" id="CHEBI:456216"/>
        <dbReference type="EC" id="3.6.4.12"/>
    </reaction>
</comment>
<evidence type="ECO:0000256" key="2">
    <source>
        <dbReference type="ARBA" id="ARBA00008010"/>
    </source>
</evidence>
<dbReference type="GO" id="GO:1902975">
    <property type="term" value="P:mitotic DNA replication initiation"/>
    <property type="evidence" value="ECO:0007669"/>
    <property type="project" value="TreeGrafter"/>
</dbReference>
<dbReference type="PRINTS" id="PR01660">
    <property type="entry name" value="MCMPROTEIN4"/>
</dbReference>
<accession>A0AAV8WHJ6</accession>
<comment type="subunit">
    <text evidence="11">Component of the MCM2-7 complex.</text>
</comment>
<dbReference type="PANTHER" id="PTHR11630:SF66">
    <property type="entry name" value="DNA REPLICATION LICENSING FACTOR MCM4"/>
    <property type="match status" value="1"/>
</dbReference>
<dbReference type="EMBL" id="JANEYG010000001">
    <property type="protein sequence ID" value="KAJ8925954.1"/>
    <property type="molecule type" value="Genomic_DNA"/>
</dbReference>
<dbReference type="PRINTS" id="PR01657">
    <property type="entry name" value="MCMFAMILY"/>
</dbReference>
<dbReference type="InterPro" id="IPR027925">
    <property type="entry name" value="MCM_N"/>
</dbReference>
<keyword evidence="4 10" id="KW-0547">Nucleotide-binding</keyword>
<dbReference type="InterPro" id="IPR036388">
    <property type="entry name" value="WH-like_DNA-bd_sf"/>
</dbReference>
<dbReference type="Pfam" id="PF00493">
    <property type="entry name" value="MCM"/>
    <property type="match status" value="1"/>
</dbReference>
<dbReference type="Gene3D" id="3.40.50.300">
    <property type="entry name" value="P-loop containing nucleotide triphosphate hydrolases"/>
    <property type="match status" value="1"/>
</dbReference>
<protein>
    <recommendedName>
        <fullName evidence="11">DNA replication licensing factor MCM4</fullName>
        <ecNumber evidence="11">3.6.4.12</ecNumber>
    </recommendedName>
</protein>
<keyword evidence="6 11" id="KW-0347">Helicase</keyword>
<keyword evidence="5 11" id="KW-0378">Hydrolase</keyword>
<evidence type="ECO:0000256" key="9">
    <source>
        <dbReference type="ARBA" id="ARBA00023242"/>
    </source>
</evidence>
<keyword evidence="9 11" id="KW-0539">Nucleus</keyword>
<dbReference type="FunFam" id="3.40.50.300:FF:000217">
    <property type="entry name" value="DNA helicase"/>
    <property type="match status" value="1"/>
</dbReference>
<dbReference type="Proteomes" id="UP001159042">
    <property type="component" value="Unassembled WGS sequence"/>
</dbReference>
<dbReference type="InterPro" id="IPR008047">
    <property type="entry name" value="MCM_4"/>
</dbReference>
<evidence type="ECO:0000256" key="7">
    <source>
        <dbReference type="ARBA" id="ARBA00022840"/>
    </source>
</evidence>
<evidence type="ECO:0000256" key="11">
    <source>
        <dbReference type="RuleBase" id="RU368062"/>
    </source>
</evidence>
<dbReference type="InterPro" id="IPR018525">
    <property type="entry name" value="MCM_CS"/>
</dbReference>
<feature type="domain" description="MCM C-terminal AAA(+) ATPase" evidence="13">
    <location>
        <begin position="493"/>
        <end position="701"/>
    </location>
</feature>
<feature type="region of interest" description="Disordered" evidence="12">
    <location>
        <begin position="1"/>
        <end position="120"/>
    </location>
</feature>
<dbReference type="InterPro" id="IPR012340">
    <property type="entry name" value="NA-bd_OB-fold"/>
</dbReference>
<proteinExistence type="inferred from homology"/>
<dbReference type="PANTHER" id="PTHR11630">
    <property type="entry name" value="DNA REPLICATION LICENSING FACTOR MCM FAMILY MEMBER"/>
    <property type="match status" value="1"/>
</dbReference>
<dbReference type="Pfam" id="PF17207">
    <property type="entry name" value="MCM_OB"/>
    <property type="match status" value="1"/>
</dbReference>
<keyword evidence="7 10" id="KW-0067">ATP-binding</keyword>
<dbReference type="GO" id="GO:0003697">
    <property type="term" value="F:single-stranded DNA binding"/>
    <property type="evidence" value="ECO:0007669"/>
    <property type="project" value="TreeGrafter"/>
</dbReference>
<comment type="subcellular location">
    <subcellularLocation>
        <location evidence="1">Nucleus</location>
    </subcellularLocation>
</comment>
<dbReference type="PROSITE" id="PS50051">
    <property type="entry name" value="MCM_2"/>
    <property type="match status" value="1"/>
</dbReference>
<dbReference type="Gene3D" id="1.10.10.10">
    <property type="entry name" value="Winged helix-like DNA-binding domain superfamily/Winged helix DNA-binding domain"/>
    <property type="match status" value="1"/>
</dbReference>
<evidence type="ECO:0000313" key="14">
    <source>
        <dbReference type="EMBL" id="KAJ8925954.1"/>
    </source>
</evidence>
<dbReference type="Gene3D" id="2.40.50.140">
    <property type="entry name" value="Nucleic acid-binding proteins"/>
    <property type="match status" value="1"/>
</dbReference>
<evidence type="ECO:0000256" key="3">
    <source>
        <dbReference type="ARBA" id="ARBA00022705"/>
    </source>
</evidence>
<dbReference type="Gene3D" id="3.30.1640.10">
    <property type="entry name" value="mini-chromosome maintenance (MCM) complex, chain A, domain 1"/>
    <property type="match status" value="1"/>
</dbReference>
<dbReference type="GO" id="GO:0016787">
    <property type="term" value="F:hydrolase activity"/>
    <property type="evidence" value="ECO:0007669"/>
    <property type="project" value="UniProtKB-KW"/>
</dbReference>
<dbReference type="GO" id="GO:0005524">
    <property type="term" value="F:ATP binding"/>
    <property type="evidence" value="ECO:0007669"/>
    <property type="project" value="UniProtKB-UniRule"/>
</dbReference>
<dbReference type="InterPro" id="IPR041562">
    <property type="entry name" value="MCM_lid"/>
</dbReference>
<dbReference type="InterPro" id="IPR033762">
    <property type="entry name" value="MCM_OB"/>
</dbReference>
<evidence type="ECO:0000256" key="1">
    <source>
        <dbReference type="ARBA" id="ARBA00004123"/>
    </source>
</evidence>
<gene>
    <name evidence="14" type="ORF">NQ315_009807</name>
</gene>
<dbReference type="SUPFAM" id="SSF52540">
    <property type="entry name" value="P-loop containing nucleoside triphosphate hydrolases"/>
    <property type="match status" value="1"/>
</dbReference>
<comment type="caution">
    <text evidence="14">The sequence shown here is derived from an EMBL/GenBank/DDBJ whole genome shotgun (WGS) entry which is preliminary data.</text>
</comment>
<dbReference type="GO" id="GO:0042555">
    <property type="term" value="C:MCM complex"/>
    <property type="evidence" value="ECO:0007669"/>
    <property type="project" value="UniProtKB-UniRule"/>
</dbReference>
<keyword evidence="3 11" id="KW-0235">DNA replication</keyword>
<dbReference type="GO" id="GO:0000727">
    <property type="term" value="P:double-strand break repair via break-induced replication"/>
    <property type="evidence" value="ECO:0007669"/>
    <property type="project" value="TreeGrafter"/>
</dbReference>
<name>A0AAV8WHJ6_9CUCU</name>
<dbReference type="PROSITE" id="PS00847">
    <property type="entry name" value="MCM_1"/>
    <property type="match status" value="1"/>
</dbReference>
<dbReference type="GO" id="GO:0006271">
    <property type="term" value="P:DNA strand elongation involved in DNA replication"/>
    <property type="evidence" value="ECO:0007669"/>
    <property type="project" value="TreeGrafter"/>
</dbReference>
<keyword evidence="15" id="KW-1185">Reference proteome</keyword>
<dbReference type="Pfam" id="PF17855">
    <property type="entry name" value="MCM_lid"/>
    <property type="match status" value="1"/>
</dbReference>
<comment type="similarity">
    <text evidence="2 10">Belongs to the MCM family.</text>
</comment>
<sequence length="903" mass="101366">MPSPTGNRTPARAEGSQTPAREEIPETPTTQTPRRRRAQTPGSQDVSPAKSVASSSTRTPRKRGATPAKSVASSVDTPMRWGAGARRDADAGSEIPPSPAHSFAPTSPGTGAAMSEIDLSSPLNYGTPSSLGSIRTPRSGIRGTPIRLRPDVRSDRRMRQVNVGNDAALDAIPESQESDSSAPHLVIWGTNVSVAQCKEKFRQFILRFIDPNAEEDERTDDMNLNEPLYLQKLEEIHTLEEPFLNVNCAHIETFDANLYRQLVCYPQEVIPTFDMTVNEMFYERYPAAVLEHQIQVRPYNAEKTKNMRSLNPEDIDQLITICGMVIRASNIMPEMREAFFKCIVCQFTTTVEIDRGRITEPTLCSSCNTNHCFTLVHNRSQFTDKQMIKLQESPDDMPAGQTPHTVVLFAHNDLVDAVQPGDRVTVTGIYRAQPIQVNPRMRNIRAVYKTHIDVLHFRKIDQKRLYEEEDGKDHRFTPERIELLNILAQKPDIYDRLARAIAPSIYENEDVKKGILLQLFGGTKKTFVTSGRSNFRAEINILLCGDPGTSKSQLLQYVYNLVPRSQYTSGKGSSAVGLTAYVTKDTETRQLVLQTGALVLADNGICCIDEFDKMNDSTRSVLHEVMEQQTLSIAKAGIICQLNARTSILAGANPSESQWNKNKTIIENVQLPHTLLSRFDLIFLILDPQNEIFDRRLSRHLVSLYYKTKDQEEDEILDMSILRDYIAYAKEHVHPKLGDEAAQKLIQSYVDMRKIGSGRGQITAYPRQLESLIRLAEAHAKVRFAQTVEVEDVEEAYRLHREALKQSATDPLSGKIDVGILTTGLSSAARKRRAELAQAVRKLIESKGKVPLINYQKLLIELKESSNMMITREQYEDALKDLQDDGLIVVMGKSSIRVCSNRD</sequence>
<dbReference type="InterPro" id="IPR031327">
    <property type="entry name" value="MCM"/>
</dbReference>
<dbReference type="EC" id="3.6.4.12" evidence="11"/>
<evidence type="ECO:0000313" key="15">
    <source>
        <dbReference type="Proteomes" id="UP001159042"/>
    </source>
</evidence>
<dbReference type="AlphaFoldDB" id="A0AAV8WHJ6"/>
<dbReference type="GO" id="GO:0017116">
    <property type="term" value="F:single-stranded DNA helicase activity"/>
    <property type="evidence" value="ECO:0007669"/>
    <property type="project" value="TreeGrafter"/>
</dbReference>
<dbReference type="Gene3D" id="2.20.28.10">
    <property type="match status" value="1"/>
</dbReference>
<dbReference type="SMART" id="SM00350">
    <property type="entry name" value="MCM"/>
    <property type="match status" value="1"/>
</dbReference>
<evidence type="ECO:0000256" key="10">
    <source>
        <dbReference type="RuleBase" id="RU004070"/>
    </source>
</evidence>
<keyword evidence="8 10" id="KW-0238">DNA-binding</keyword>
<comment type="function">
    <text evidence="11">Acts as component of the MCM2-7 complex (MCM complex) which is the replicative helicase essential for 'once per cell cycle' DNA replication initiation and elongation in eukaryotic cells. The active ATPase sites in the MCM2-7 ring are formed through the interaction surfaces of two neighboring subunits such that a critical structure of a conserved arginine finger motif is provided in trans relative to the ATP-binding site of the Walker A box of the adjacent subunit. The six ATPase active sites, however, are likely to contribute differentially to the complex helicase activity.</text>
</comment>
<feature type="compositionally biased region" description="Polar residues" evidence="12">
    <location>
        <begin position="42"/>
        <end position="58"/>
    </location>
</feature>
<dbReference type="InterPro" id="IPR027417">
    <property type="entry name" value="P-loop_NTPase"/>
</dbReference>
<dbReference type="GO" id="GO:0005634">
    <property type="term" value="C:nucleus"/>
    <property type="evidence" value="ECO:0007669"/>
    <property type="project" value="UniProtKB-SubCell"/>
</dbReference>
<evidence type="ECO:0000256" key="12">
    <source>
        <dbReference type="SAM" id="MobiDB-lite"/>
    </source>
</evidence>
<reference evidence="14 15" key="1">
    <citation type="journal article" date="2023" name="Insect Mol. Biol.">
        <title>Genome sequencing provides insights into the evolution of gene families encoding plant cell wall-degrading enzymes in longhorned beetles.</title>
        <authorList>
            <person name="Shin N.R."/>
            <person name="Okamura Y."/>
            <person name="Kirsch R."/>
            <person name="Pauchet Y."/>
        </authorList>
    </citation>
    <scope>NUCLEOTIDE SEQUENCE [LARGE SCALE GENOMIC DNA]</scope>
    <source>
        <strain evidence="14">EAD_L_NR</strain>
    </source>
</reference>
<dbReference type="Pfam" id="PF21128">
    <property type="entry name" value="WHD_MCM4"/>
    <property type="match status" value="1"/>
</dbReference>
<evidence type="ECO:0000256" key="4">
    <source>
        <dbReference type="ARBA" id="ARBA00022741"/>
    </source>
</evidence>
<dbReference type="SUPFAM" id="SSF50249">
    <property type="entry name" value="Nucleic acid-binding proteins"/>
    <property type="match status" value="1"/>
</dbReference>
<evidence type="ECO:0000256" key="5">
    <source>
        <dbReference type="ARBA" id="ARBA00022801"/>
    </source>
</evidence>
<evidence type="ECO:0000259" key="13">
    <source>
        <dbReference type="PROSITE" id="PS50051"/>
    </source>
</evidence>
<organism evidence="14 15">
    <name type="scientific">Exocentrus adspersus</name>
    <dbReference type="NCBI Taxonomy" id="1586481"/>
    <lineage>
        <taxon>Eukaryota</taxon>
        <taxon>Metazoa</taxon>
        <taxon>Ecdysozoa</taxon>
        <taxon>Arthropoda</taxon>
        <taxon>Hexapoda</taxon>
        <taxon>Insecta</taxon>
        <taxon>Pterygota</taxon>
        <taxon>Neoptera</taxon>
        <taxon>Endopterygota</taxon>
        <taxon>Coleoptera</taxon>
        <taxon>Polyphaga</taxon>
        <taxon>Cucujiformia</taxon>
        <taxon>Chrysomeloidea</taxon>
        <taxon>Cerambycidae</taxon>
        <taxon>Lamiinae</taxon>
        <taxon>Acanthocinini</taxon>
        <taxon>Exocentrus</taxon>
    </lineage>
</organism>
<dbReference type="CDD" id="cd17755">
    <property type="entry name" value="MCM4"/>
    <property type="match status" value="1"/>
</dbReference>
<evidence type="ECO:0000256" key="8">
    <source>
        <dbReference type="ARBA" id="ARBA00023125"/>
    </source>
</evidence>
<dbReference type="InterPro" id="IPR001208">
    <property type="entry name" value="MCM_dom"/>
</dbReference>
<dbReference type="FunFam" id="2.20.28.10:FF:000003">
    <property type="entry name" value="DNA helicase"/>
    <property type="match status" value="1"/>
</dbReference>
<dbReference type="FunFam" id="1.10.10.10:FF:000597">
    <property type="entry name" value="DNA helicase"/>
    <property type="match status" value="1"/>
</dbReference>
<evidence type="ECO:0000256" key="6">
    <source>
        <dbReference type="ARBA" id="ARBA00022806"/>
    </source>
</evidence>
<dbReference type="Pfam" id="PF14551">
    <property type="entry name" value="MCM_N"/>
    <property type="match status" value="1"/>
</dbReference>